<name>A0A1M7JXL3_9BACT</name>
<feature type="domain" description="Thioredoxin" evidence="6">
    <location>
        <begin position="71"/>
        <end position="235"/>
    </location>
</feature>
<reference evidence="7 8" key="1">
    <citation type="submission" date="2016-11" db="EMBL/GenBank/DDBJ databases">
        <authorList>
            <person name="Jaros S."/>
            <person name="Januszkiewicz K."/>
            <person name="Wedrychowicz H."/>
        </authorList>
    </citation>
    <scope>NUCLEOTIDE SEQUENCE [LARGE SCALE GENOMIC DNA]</scope>
    <source>
        <strain evidence="7 8">CGMCC 1.6102</strain>
    </source>
</reference>
<dbReference type="InterPro" id="IPR036249">
    <property type="entry name" value="Thioredoxin-like_sf"/>
</dbReference>
<evidence type="ECO:0000256" key="5">
    <source>
        <dbReference type="SAM" id="Phobius"/>
    </source>
</evidence>
<sequence>MVGVESSTIFFVIINMKMLRFIQILVLVCVLMIPVLIILFLRGFTSNEYDIPVLYEQGVEDPYQECDYGENTGQHFIPDFTFTDQYNRPVGREDMQGKITIVDFFFTSCPSICPVMSSEMERVQDAFRDEQEVQIFSISIDPEYDSPEVLAAYAERHLAEKDKWYFLTGNKDRIYDLARCGFVLPTIDGEGVPEDFIHSDKFVLIDELGRIRGYYSGTQREGVDQLILETKILLYDK</sequence>
<evidence type="ECO:0000313" key="7">
    <source>
        <dbReference type="EMBL" id="SHM57728.1"/>
    </source>
</evidence>
<feature type="transmembrane region" description="Helical" evidence="5">
    <location>
        <begin position="21"/>
        <end position="41"/>
    </location>
</feature>
<dbReference type="InterPro" id="IPR013766">
    <property type="entry name" value="Thioredoxin_domain"/>
</dbReference>
<feature type="binding site" evidence="3">
    <location>
        <position position="198"/>
    </location>
    <ligand>
        <name>Cu cation</name>
        <dbReference type="ChEBI" id="CHEBI:23378"/>
    </ligand>
</feature>
<dbReference type="CDD" id="cd02968">
    <property type="entry name" value="SCO"/>
    <property type="match status" value="1"/>
</dbReference>
<dbReference type="EMBL" id="FRCY01000002">
    <property type="protein sequence ID" value="SHM57728.1"/>
    <property type="molecule type" value="Genomic_DNA"/>
</dbReference>
<keyword evidence="5" id="KW-0472">Membrane</keyword>
<proteinExistence type="inferred from homology"/>
<accession>A0A1M7JXL3</accession>
<gene>
    <name evidence="7" type="ORF">SAMN04488057_102202</name>
</gene>
<evidence type="ECO:0000256" key="1">
    <source>
        <dbReference type="ARBA" id="ARBA00010996"/>
    </source>
</evidence>
<dbReference type="Proteomes" id="UP000184513">
    <property type="component" value="Unassembled WGS sequence"/>
</dbReference>
<dbReference type="GO" id="GO:0046872">
    <property type="term" value="F:metal ion binding"/>
    <property type="evidence" value="ECO:0007669"/>
    <property type="project" value="UniProtKB-KW"/>
</dbReference>
<evidence type="ECO:0000259" key="6">
    <source>
        <dbReference type="PROSITE" id="PS51352"/>
    </source>
</evidence>
<feature type="binding site" evidence="3">
    <location>
        <position position="113"/>
    </location>
    <ligand>
        <name>Cu cation</name>
        <dbReference type="ChEBI" id="CHEBI:23378"/>
    </ligand>
</feature>
<dbReference type="PROSITE" id="PS51352">
    <property type="entry name" value="THIOREDOXIN_2"/>
    <property type="match status" value="1"/>
</dbReference>
<dbReference type="SUPFAM" id="SSF52833">
    <property type="entry name" value="Thioredoxin-like"/>
    <property type="match status" value="1"/>
</dbReference>
<evidence type="ECO:0000313" key="8">
    <source>
        <dbReference type="Proteomes" id="UP000184513"/>
    </source>
</evidence>
<evidence type="ECO:0000256" key="3">
    <source>
        <dbReference type="PIRSR" id="PIRSR603782-1"/>
    </source>
</evidence>
<keyword evidence="8" id="KW-1185">Reference proteome</keyword>
<evidence type="ECO:0000256" key="4">
    <source>
        <dbReference type="PIRSR" id="PIRSR603782-2"/>
    </source>
</evidence>
<comment type="similarity">
    <text evidence="1">Belongs to the SCO1/2 family.</text>
</comment>
<feature type="disulfide bond" description="Redox-active" evidence="4">
    <location>
        <begin position="109"/>
        <end position="113"/>
    </location>
</feature>
<keyword evidence="5" id="KW-0812">Transmembrane</keyword>
<evidence type="ECO:0000256" key="2">
    <source>
        <dbReference type="ARBA" id="ARBA00023008"/>
    </source>
</evidence>
<feature type="binding site" evidence="3">
    <location>
        <position position="109"/>
    </location>
    <ligand>
        <name>Cu cation</name>
        <dbReference type="ChEBI" id="CHEBI:23378"/>
    </ligand>
</feature>
<keyword evidence="3" id="KW-0479">Metal-binding</keyword>
<organism evidence="7 8">
    <name type="scientific">Cyclobacterium lianum</name>
    <dbReference type="NCBI Taxonomy" id="388280"/>
    <lineage>
        <taxon>Bacteria</taxon>
        <taxon>Pseudomonadati</taxon>
        <taxon>Bacteroidota</taxon>
        <taxon>Cytophagia</taxon>
        <taxon>Cytophagales</taxon>
        <taxon>Cyclobacteriaceae</taxon>
        <taxon>Cyclobacterium</taxon>
    </lineage>
</organism>
<dbReference type="AlphaFoldDB" id="A0A1M7JXL3"/>
<keyword evidence="4" id="KW-1015">Disulfide bond</keyword>
<keyword evidence="5" id="KW-1133">Transmembrane helix</keyword>
<dbReference type="Pfam" id="PF02630">
    <property type="entry name" value="SCO1-SenC"/>
    <property type="match status" value="1"/>
</dbReference>
<dbReference type="PANTHER" id="PTHR12151">
    <property type="entry name" value="ELECTRON TRANSPORT PROTIN SCO1/SENC FAMILY MEMBER"/>
    <property type="match status" value="1"/>
</dbReference>
<keyword evidence="2 3" id="KW-0186">Copper</keyword>
<protein>
    <submittedName>
        <fullName evidence="7">Protein SCO1/2</fullName>
    </submittedName>
</protein>
<dbReference type="PANTHER" id="PTHR12151:SF25">
    <property type="entry name" value="LINALOOL DEHYDRATASE_ISOMERASE DOMAIN-CONTAINING PROTEIN"/>
    <property type="match status" value="1"/>
</dbReference>
<dbReference type="InterPro" id="IPR003782">
    <property type="entry name" value="SCO1/SenC"/>
</dbReference>
<dbReference type="STRING" id="388280.SAMN04488057_102202"/>
<dbReference type="Gene3D" id="3.40.30.10">
    <property type="entry name" value="Glutaredoxin"/>
    <property type="match status" value="1"/>
</dbReference>